<reference evidence="1" key="1">
    <citation type="journal article" date="2015" name="Nature">
        <title>Complex archaea that bridge the gap between prokaryotes and eukaryotes.</title>
        <authorList>
            <person name="Spang A."/>
            <person name="Saw J.H."/>
            <person name="Jorgensen S.L."/>
            <person name="Zaremba-Niedzwiedzka K."/>
            <person name="Martijn J."/>
            <person name="Lind A.E."/>
            <person name="van Eijk R."/>
            <person name="Schleper C."/>
            <person name="Guy L."/>
            <person name="Ettema T.J."/>
        </authorList>
    </citation>
    <scope>NUCLEOTIDE SEQUENCE</scope>
</reference>
<gene>
    <name evidence="1" type="ORF">LCGC14_0948010</name>
</gene>
<sequence>MQTSDEYNVNAPVHGMLKVEGILALEKSRVVVEEELSVGDTVNWFQLPDGKLLISKDLKGVRIEKISSAYYHLEADVTLEEV</sequence>
<name>A0A0F9NI75_9ZZZZ</name>
<comment type="caution">
    <text evidence="1">The sequence shown here is derived from an EMBL/GenBank/DDBJ whole genome shotgun (WGS) entry which is preliminary data.</text>
</comment>
<evidence type="ECO:0000313" key="1">
    <source>
        <dbReference type="EMBL" id="KKN19205.1"/>
    </source>
</evidence>
<proteinExistence type="predicted"/>
<protein>
    <submittedName>
        <fullName evidence="1">Uncharacterized protein</fullName>
    </submittedName>
</protein>
<accession>A0A0F9NI75</accession>
<dbReference type="AlphaFoldDB" id="A0A0F9NI75"/>
<dbReference type="EMBL" id="LAZR01003356">
    <property type="protein sequence ID" value="KKN19205.1"/>
    <property type="molecule type" value="Genomic_DNA"/>
</dbReference>
<organism evidence="1">
    <name type="scientific">marine sediment metagenome</name>
    <dbReference type="NCBI Taxonomy" id="412755"/>
    <lineage>
        <taxon>unclassified sequences</taxon>
        <taxon>metagenomes</taxon>
        <taxon>ecological metagenomes</taxon>
    </lineage>
</organism>